<feature type="domain" description="Rab3-GAP regulatory subunit N-terminal" evidence="1">
    <location>
        <begin position="59"/>
        <end position="475"/>
    </location>
</feature>
<dbReference type="EMBL" id="JANTQA010000008">
    <property type="protein sequence ID" value="KAJ3452237.1"/>
    <property type="molecule type" value="Genomic_DNA"/>
</dbReference>
<accession>A0AAV8AHP2</accession>
<dbReference type="Proteomes" id="UP001146793">
    <property type="component" value="Unassembled WGS sequence"/>
</dbReference>
<reference evidence="2" key="1">
    <citation type="submission" date="2022-08" db="EMBL/GenBank/DDBJ databases">
        <title>Novel sulphate-reducing endosymbionts in the free-living metamonad Anaeramoeba.</title>
        <authorList>
            <person name="Jerlstrom-Hultqvist J."/>
            <person name="Cepicka I."/>
            <person name="Gallot-Lavallee L."/>
            <person name="Salas-Leiva D."/>
            <person name="Curtis B.A."/>
            <person name="Zahonova K."/>
            <person name="Pipaliya S."/>
            <person name="Dacks J."/>
            <person name="Roger A.J."/>
        </authorList>
    </citation>
    <scope>NUCLEOTIDE SEQUENCE</scope>
    <source>
        <strain evidence="2">Busselton2</strain>
    </source>
</reference>
<protein>
    <submittedName>
        <fullName evidence="2">Rab3-gap regulatory domain</fullName>
    </submittedName>
</protein>
<evidence type="ECO:0000313" key="2">
    <source>
        <dbReference type="EMBL" id="KAJ3452237.1"/>
    </source>
</evidence>
<sequence>MLTSTTNLLASIDAKKLREYFEIEDLKSPFEDNTNNDWENWDDFEIEGLSLDIGSFPWDECLISVNRNAGFLVISRQTQTVIAEFDKDLKETNYILLNNEQKEDGIITMNKCLDVEIDPNFRIKSKKKKNCIHTFILGFSTGVFKIYDSKGEILLTQHLDSSPILKIKLRINSLYLSWSEQKEELIFLHGQNVLVSIDGFTLFTSINYNYSQIKTNNSTEVKGVSLSYRKWKLSGQKQINDFISCGIKGNTEFSILNSLQKNPRFFAVGKMPFLGSYLENEESRIFSSGAEREFSITNTIKKSVFSFATGWFDKDNKEKNEQSQKQQKKKKKFEPPVDLDLNWKLNDPKREVNRIYMAPNSRFAVITDNFGRVLLLDTINFLIIRIWKGYREAQCAWIEIPIRKNLYFSQGRSKGLEGFVKKEQRNKYQLKRLNKKPISKRKIILVIYAPNRNLVETWSLPHIKIKSSFKVKPNCLLFSNFGTLGSTLQQEPSRAFLFETKSGNLSEIIVKLNPLNSKSQQKLLNNKKKTKIETTNNEKEN</sequence>
<evidence type="ECO:0000259" key="1">
    <source>
        <dbReference type="Pfam" id="PF14655"/>
    </source>
</evidence>
<dbReference type="PANTHER" id="PTHR12472:SF0">
    <property type="entry name" value="RAB3 GTPASE-ACTIVATING PROTEIN NON-CATALYTIC SUBUNIT"/>
    <property type="match status" value="1"/>
</dbReference>
<gene>
    <name evidence="2" type="ORF">M0812_04001</name>
</gene>
<organism evidence="2 3">
    <name type="scientific">Anaeramoeba flamelloides</name>
    <dbReference type="NCBI Taxonomy" id="1746091"/>
    <lineage>
        <taxon>Eukaryota</taxon>
        <taxon>Metamonada</taxon>
        <taxon>Anaeramoebidae</taxon>
        <taxon>Anaeramoeba</taxon>
    </lineage>
</organism>
<dbReference type="PANTHER" id="PTHR12472">
    <property type="entry name" value="RAB3-GAP REGULATORY DOMAIN"/>
    <property type="match status" value="1"/>
</dbReference>
<dbReference type="InterPro" id="IPR032839">
    <property type="entry name" value="RAB3GAP_N"/>
</dbReference>
<name>A0AAV8AHP2_9EUKA</name>
<evidence type="ECO:0000313" key="3">
    <source>
        <dbReference type="Proteomes" id="UP001146793"/>
    </source>
</evidence>
<dbReference type="Pfam" id="PF14655">
    <property type="entry name" value="RAB3GAP2_N"/>
    <property type="match status" value="1"/>
</dbReference>
<dbReference type="InterPro" id="IPR026059">
    <property type="entry name" value="Rab3GAP2"/>
</dbReference>
<comment type="caution">
    <text evidence="2">The sequence shown here is derived from an EMBL/GenBank/DDBJ whole genome shotgun (WGS) entry which is preliminary data.</text>
</comment>
<dbReference type="AlphaFoldDB" id="A0AAV8AHP2"/>
<proteinExistence type="predicted"/>